<accession>A0A9N9NBM3</accession>
<dbReference type="Proteomes" id="UP000789570">
    <property type="component" value="Unassembled WGS sequence"/>
</dbReference>
<feature type="region of interest" description="Disordered" evidence="1">
    <location>
        <begin position="229"/>
        <end position="344"/>
    </location>
</feature>
<feature type="non-terminal residue" evidence="2">
    <location>
        <position position="344"/>
    </location>
</feature>
<reference evidence="2" key="1">
    <citation type="submission" date="2021-06" db="EMBL/GenBank/DDBJ databases">
        <authorList>
            <person name="Kallberg Y."/>
            <person name="Tangrot J."/>
            <person name="Rosling A."/>
        </authorList>
    </citation>
    <scope>NUCLEOTIDE SEQUENCE</scope>
    <source>
        <strain evidence="2">UK204</strain>
    </source>
</reference>
<protein>
    <submittedName>
        <fullName evidence="2">2371_t:CDS:1</fullName>
    </submittedName>
</protein>
<sequence length="344" mass="39378">CWIWIDNLVSKTRLLSKMDATDRAVIVRAILNNNSDNYLYDYLTRREEQSSFTEDCRLEHDGYLATLQKIVNYEANAKIAVITDKFEAYDFPNFHLTSTSYGCSCDELLVRWKIGLGLAKQEHLMAVLVEKKSAAVSGFWKRIDEERKQREEEKAAVRTASLGHLNIIGRAHTTYEPRIRRNLVTRDSDDVLGEQNNQEKVEVIRDVKRESKTNGSLVSSVVMREVSSSFLPKQPRDEEAEVLSASVTKNIMSPPRPTYNVSKPSPVVRGKRKLRNLPEDRPHLRIRLHECESSDSEHEEDDDGEDFSSSSDDNGNDIGINFDSNIFTENNEKGGWMLETGKRY</sequence>
<feature type="compositionally biased region" description="Acidic residues" evidence="1">
    <location>
        <begin position="297"/>
        <end position="306"/>
    </location>
</feature>
<dbReference type="EMBL" id="CAJVPQ010010082">
    <property type="protein sequence ID" value="CAG8720124.1"/>
    <property type="molecule type" value="Genomic_DNA"/>
</dbReference>
<feature type="compositionally biased region" description="Low complexity" evidence="1">
    <location>
        <begin position="307"/>
        <end position="327"/>
    </location>
</feature>
<comment type="caution">
    <text evidence="2">The sequence shown here is derived from an EMBL/GenBank/DDBJ whole genome shotgun (WGS) entry which is preliminary data.</text>
</comment>
<name>A0A9N9NBM3_9GLOM</name>
<organism evidence="2 3">
    <name type="scientific">Funneliformis caledonium</name>
    <dbReference type="NCBI Taxonomy" id="1117310"/>
    <lineage>
        <taxon>Eukaryota</taxon>
        <taxon>Fungi</taxon>
        <taxon>Fungi incertae sedis</taxon>
        <taxon>Mucoromycota</taxon>
        <taxon>Glomeromycotina</taxon>
        <taxon>Glomeromycetes</taxon>
        <taxon>Glomerales</taxon>
        <taxon>Glomeraceae</taxon>
        <taxon>Funneliformis</taxon>
    </lineage>
</organism>
<proteinExistence type="predicted"/>
<dbReference type="AlphaFoldDB" id="A0A9N9NBM3"/>
<evidence type="ECO:0000313" key="2">
    <source>
        <dbReference type="EMBL" id="CAG8720124.1"/>
    </source>
</evidence>
<dbReference type="OrthoDB" id="10518602at2759"/>
<keyword evidence="3" id="KW-1185">Reference proteome</keyword>
<evidence type="ECO:0000256" key="1">
    <source>
        <dbReference type="SAM" id="MobiDB-lite"/>
    </source>
</evidence>
<evidence type="ECO:0000313" key="3">
    <source>
        <dbReference type="Proteomes" id="UP000789570"/>
    </source>
</evidence>
<gene>
    <name evidence="2" type="ORF">FCALED_LOCUS14347</name>
</gene>
<feature type="compositionally biased region" description="Basic and acidic residues" evidence="1">
    <location>
        <begin position="276"/>
        <end position="296"/>
    </location>
</feature>